<evidence type="ECO:0000313" key="3">
    <source>
        <dbReference type="Proteomes" id="UP001596012"/>
    </source>
</evidence>
<comment type="caution">
    <text evidence="2">The sequence shown here is derived from an EMBL/GenBank/DDBJ whole genome shotgun (WGS) entry which is preliminary data.</text>
</comment>
<accession>A0ABV8YRT0</accession>
<dbReference type="InterPro" id="IPR036736">
    <property type="entry name" value="ACP-like_sf"/>
</dbReference>
<dbReference type="Gene3D" id="1.10.1200.10">
    <property type="entry name" value="ACP-like"/>
    <property type="match status" value="1"/>
</dbReference>
<protein>
    <submittedName>
        <fullName evidence="2">Acyl carrier protein</fullName>
    </submittedName>
</protein>
<dbReference type="EMBL" id="JBHSFG010000039">
    <property type="protein sequence ID" value="MFC4467424.1"/>
    <property type="molecule type" value="Genomic_DNA"/>
</dbReference>
<evidence type="ECO:0000313" key="2">
    <source>
        <dbReference type="EMBL" id="MFC4467424.1"/>
    </source>
</evidence>
<reference evidence="3" key="1">
    <citation type="journal article" date="2019" name="Int. J. Syst. Evol. Microbiol.">
        <title>The Global Catalogue of Microorganisms (GCM) 10K type strain sequencing project: providing services to taxonomists for standard genome sequencing and annotation.</title>
        <authorList>
            <consortium name="The Broad Institute Genomics Platform"/>
            <consortium name="The Broad Institute Genome Sequencing Center for Infectious Disease"/>
            <person name="Wu L."/>
            <person name="Ma J."/>
        </authorList>
    </citation>
    <scope>NUCLEOTIDE SEQUENCE [LARGE SCALE GENOMIC DNA]</scope>
    <source>
        <strain evidence="3">DT43</strain>
    </source>
</reference>
<organism evidence="2 3">
    <name type="scientific">Streptomyces xiangluensis</name>
    <dbReference type="NCBI Taxonomy" id="2665720"/>
    <lineage>
        <taxon>Bacteria</taxon>
        <taxon>Bacillati</taxon>
        <taxon>Actinomycetota</taxon>
        <taxon>Actinomycetes</taxon>
        <taxon>Kitasatosporales</taxon>
        <taxon>Streptomycetaceae</taxon>
        <taxon>Streptomyces</taxon>
    </lineage>
</organism>
<evidence type="ECO:0000259" key="1">
    <source>
        <dbReference type="PROSITE" id="PS50075"/>
    </source>
</evidence>
<dbReference type="Proteomes" id="UP001596012">
    <property type="component" value="Unassembled WGS sequence"/>
</dbReference>
<dbReference type="PROSITE" id="PS50075">
    <property type="entry name" value="CARRIER"/>
    <property type="match status" value="1"/>
</dbReference>
<feature type="domain" description="Carrier" evidence="1">
    <location>
        <begin position="5"/>
        <end position="80"/>
    </location>
</feature>
<name>A0ABV8YRT0_9ACTN</name>
<gene>
    <name evidence="2" type="ORF">ACFPH6_23330</name>
</gene>
<dbReference type="InterPro" id="IPR009081">
    <property type="entry name" value="PP-bd_ACP"/>
</dbReference>
<dbReference type="SUPFAM" id="SSF47336">
    <property type="entry name" value="ACP-like"/>
    <property type="match status" value="1"/>
</dbReference>
<proteinExistence type="predicted"/>
<dbReference type="RefSeq" id="WP_386344741.1">
    <property type="nucleotide sequence ID" value="NZ_JBHSFG010000039.1"/>
</dbReference>
<dbReference type="Pfam" id="PF00550">
    <property type="entry name" value="PP-binding"/>
    <property type="match status" value="1"/>
</dbReference>
<keyword evidence="3" id="KW-1185">Reference proteome</keyword>
<sequence>MTTATLEKESLRALVADALDVEIEDVTDDARYVDDLGVDSLMGLEIMVQLEKKFGVKISEKEFGEITNFGQTYSLLRGKVTG</sequence>